<name>W6QC42_PENRF</name>
<accession>W6QC42</accession>
<evidence type="ECO:0000313" key="1">
    <source>
        <dbReference type="EMBL" id="CDM34238.1"/>
    </source>
</evidence>
<proteinExistence type="predicted"/>
<reference evidence="1" key="1">
    <citation type="journal article" date="2014" name="Nat. Commun.">
        <title>Multiple recent horizontal transfers of a large genomic region in cheese making fungi.</title>
        <authorList>
            <person name="Cheeseman K."/>
            <person name="Ropars J."/>
            <person name="Renault P."/>
            <person name="Dupont J."/>
            <person name="Gouzy J."/>
            <person name="Branca A."/>
            <person name="Abraham A.L."/>
            <person name="Ceppi M."/>
            <person name="Conseiller E."/>
            <person name="Debuchy R."/>
            <person name="Malagnac F."/>
            <person name="Goarin A."/>
            <person name="Silar P."/>
            <person name="Lacoste S."/>
            <person name="Sallet E."/>
            <person name="Bensimon A."/>
            <person name="Giraud T."/>
            <person name="Brygoo Y."/>
        </authorList>
    </citation>
    <scope>NUCLEOTIDE SEQUENCE [LARGE SCALE GENOMIC DNA]</scope>
    <source>
        <strain evidence="1">FM164</strain>
    </source>
</reference>
<gene>
    <name evidence="1" type="ORF">PROQFM164_S03g000962</name>
</gene>
<keyword evidence="2" id="KW-1185">Reference proteome</keyword>
<organism evidence="1 2">
    <name type="scientific">Penicillium roqueforti (strain FM164)</name>
    <dbReference type="NCBI Taxonomy" id="1365484"/>
    <lineage>
        <taxon>Eukaryota</taxon>
        <taxon>Fungi</taxon>
        <taxon>Dikarya</taxon>
        <taxon>Ascomycota</taxon>
        <taxon>Pezizomycotina</taxon>
        <taxon>Eurotiomycetes</taxon>
        <taxon>Eurotiomycetidae</taxon>
        <taxon>Eurotiales</taxon>
        <taxon>Aspergillaceae</taxon>
        <taxon>Penicillium</taxon>
    </lineage>
</organism>
<dbReference type="AlphaFoldDB" id="W6QC42"/>
<dbReference type="Proteomes" id="UP000030686">
    <property type="component" value="Unassembled WGS sequence"/>
</dbReference>
<sequence>MLHYMVHGSFVGIVARHTALRTSLIIPLLVCETGRKKAALLYFPRYMLFEEAHMTQAGYSLVSILP</sequence>
<evidence type="ECO:0000313" key="2">
    <source>
        <dbReference type="Proteomes" id="UP000030686"/>
    </source>
</evidence>
<protein>
    <submittedName>
        <fullName evidence="1">Genomic scaffold, ProqFM164S03</fullName>
    </submittedName>
</protein>
<dbReference type="EMBL" id="HG792017">
    <property type="protein sequence ID" value="CDM34238.1"/>
    <property type="molecule type" value="Genomic_DNA"/>
</dbReference>